<reference evidence="2 3" key="1">
    <citation type="submission" date="2020-02" db="EMBL/GenBank/DDBJ databases">
        <authorList>
            <person name="Brisse S."/>
        </authorList>
    </citation>
    <scope>NUCLEOTIDE SEQUENCE [LARGE SCALE GENOMIC DNA]</scope>
    <source>
        <strain evidence="2">CIP107547</strain>
    </source>
</reference>
<evidence type="ECO:0000313" key="3">
    <source>
        <dbReference type="Proteomes" id="UP000480222"/>
    </source>
</evidence>
<protein>
    <submittedName>
        <fullName evidence="2">Uncharacterized protein</fullName>
    </submittedName>
</protein>
<sequence>MGLFTSVIMSLVIALTGGRPAMITATAGSVALVLRCGSRGSMVRALIVSTTSTVGFNLVGLGVARLGQHLRELP</sequence>
<evidence type="ECO:0000313" key="2">
    <source>
        <dbReference type="EMBL" id="CAB0578896.1"/>
    </source>
</evidence>
<dbReference type="AlphaFoldDB" id="A0A811G1R1"/>
<evidence type="ECO:0000256" key="1">
    <source>
        <dbReference type="SAM" id="Phobius"/>
    </source>
</evidence>
<gene>
    <name evidence="2" type="ORF">CIP107547_00142</name>
</gene>
<name>A0A811G1R1_CORDP</name>
<dbReference type="Proteomes" id="UP000480222">
    <property type="component" value="Unassembled WGS sequence"/>
</dbReference>
<proteinExistence type="predicted"/>
<keyword evidence="1" id="KW-0812">Transmembrane</keyword>
<comment type="caution">
    <text evidence="2">The sequence shown here is derived from an EMBL/GenBank/DDBJ whole genome shotgun (WGS) entry which is preliminary data.</text>
</comment>
<feature type="transmembrane region" description="Helical" evidence="1">
    <location>
        <begin position="43"/>
        <end position="64"/>
    </location>
</feature>
<keyword evidence="1" id="KW-0472">Membrane</keyword>
<dbReference type="EMBL" id="CADDAV010000001">
    <property type="protein sequence ID" value="CAB0578896.1"/>
    <property type="molecule type" value="Genomic_DNA"/>
</dbReference>
<keyword evidence="1" id="KW-1133">Transmembrane helix</keyword>
<accession>A0A811G1R1</accession>
<organism evidence="2 3">
    <name type="scientific">Corynebacterium diphtheriae</name>
    <dbReference type="NCBI Taxonomy" id="1717"/>
    <lineage>
        <taxon>Bacteria</taxon>
        <taxon>Bacillati</taxon>
        <taxon>Actinomycetota</taxon>
        <taxon>Actinomycetes</taxon>
        <taxon>Mycobacteriales</taxon>
        <taxon>Corynebacteriaceae</taxon>
        <taxon>Corynebacterium</taxon>
    </lineage>
</organism>